<keyword evidence="4" id="KW-0804">Transcription</keyword>
<feature type="compositionally biased region" description="Low complexity" evidence="6">
    <location>
        <begin position="685"/>
        <end position="696"/>
    </location>
</feature>
<gene>
    <name evidence="7" type="ORF">K504DRAFT_374959</name>
</gene>
<dbReference type="OrthoDB" id="515064at2759"/>
<dbReference type="GO" id="GO:0000228">
    <property type="term" value="C:nuclear chromosome"/>
    <property type="evidence" value="ECO:0007669"/>
    <property type="project" value="InterPro"/>
</dbReference>
<dbReference type="PANTHER" id="PTHR10019">
    <property type="entry name" value="SNF5"/>
    <property type="match status" value="1"/>
</dbReference>
<dbReference type="Pfam" id="PF04855">
    <property type="entry name" value="SNF5"/>
    <property type="match status" value="1"/>
</dbReference>
<feature type="compositionally biased region" description="Polar residues" evidence="6">
    <location>
        <begin position="640"/>
        <end position="649"/>
    </location>
</feature>
<organism evidence="7 8">
    <name type="scientific">Pleomassaria siparia CBS 279.74</name>
    <dbReference type="NCBI Taxonomy" id="1314801"/>
    <lineage>
        <taxon>Eukaryota</taxon>
        <taxon>Fungi</taxon>
        <taxon>Dikarya</taxon>
        <taxon>Ascomycota</taxon>
        <taxon>Pezizomycotina</taxon>
        <taxon>Dothideomycetes</taxon>
        <taxon>Pleosporomycetidae</taxon>
        <taxon>Pleosporales</taxon>
        <taxon>Pleomassariaceae</taxon>
        <taxon>Pleomassaria</taxon>
    </lineage>
</organism>
<evidence type="ECO:0000256" key="5">
    <source>
        <dbReference type="ARBA" id="ARBA00023242"/>
    </source>
</evidence>
<dbReference type="GO" id="GO:0006338">
    <property type="term" value="P:chromatin remodeling"/>
    <property type="evidence" value="ECO:0007669"/>
    <property type="project" value="InterPro"/>
</dbReference>
<evidence type="ECO:0000256" key="1">
    <source>
        <dbReference type="ARBA" id="ARBA00004123"/>
    </source>
</evidence>
<comment type="similarity">
    <text evidence="2">Belongs to the SNF5 family.</text>
</comment>
<dbReference type="Proteomes" id="UP000799428">
    <property type="component" value="Unassembled WGS sequence"/>
</dbReference>
<feature type="compositionally biased region" description="Low complexity" evidence="6">
    <location>
        <begin position="545"/>
        <end position="575"/>
    </location>
</feature>
<keyword evidence="5" id="KW-0539">Nucleus</keyword>
<keyword evidence="8" id="KW-1185">Reference proteome</keyword>
<feature type="compositionally biased region" description="Acidic residues" evidence="6">
    <location>
        <begin position="533"/>
        <end position="544"/>
    </location>
</feature>
<feature type="region of interest" description="Disordered" evidence="6">
    <location>
        <begin position="634"/>
        <end position="701"/>
    </location>
</feature>
<feature type="region of interest" description="Disordered" evidence="6">
    <location>
        <begin position="469"/>
        <end position="489"/>
    </location>
</feature>
<comment type="subcellular location">
    <subcellularLocation>
        <location evidence="1">Nucleus</location>
    </subcellularLocation>
</comment>
<dbReference type="AlphaFoldDB" id="A0A6G1KH51"/>
<feature type="region of interest" description="Disordered" evidence="6">
    <location>
        <begin position="514"/>
        <end position="611"/>
    </location>
</feature>
<evidence type="ECO:0000256" key="4">
    <source>
        <dbReference type="ARBA" id="ARBA00023163"/>
    </source>
</evidence>
<feature type="region of interest" description="Disordered" evidence="6">
    <location>
        <begin position="1"/>
        <end position="139"/>
    </location>
</feature>
<dbReference type="InterPro" id="IPR006939">
    <property type="entry name" value="SNF5"/>
</dbReference>
<evidence type="ECO:0000313" key="7">
    <source>
        <dbReference type="EMBL" id="KAF2711687.1"/>
    </source>
</evidence>
<evidence type="ECO:0000256" key="3">
    <source>
        <dbReference type="ARBA" id="ARBA00023015"/>
    </source>
</evidence>
<name>A0A6G1KH51_9PLEO</name>
<sequence length="826" mass="92192">MPTPVASNPTSTPQVSPHPTHRPQPNASRLQNGINGEGAVQQPNAPTGVDGLDVAPDENDIIRQGKEKAKAVMAASGVKLDPDIPEISTSRTDMAFAPPRDTVINGVSPSRKRSRSGSPKPSQSSAQDLSEVEEKSAQEREAYERTQYLYTTRDLQSAANLNDRYEYSQRVFAELKDRSKYNRDVIGTLRQKDPGAIFGYGYMGYGNGTTNIRGSSLQYPMHSKRPGNRRSKTIGIKKKDGEAQAEQVEELIPVRLDIELDKIKLRDTFTWNLHDRVINPEIFAEYLVEDFKLPLEIRGHLIQLINREIQEQIQDYYPHAFFDDEPLDPHLPYSAFKNDEMRVLIKLNITIGQHTLVDQFEWEINNPLNSPEEFARQMSADLSLSGEFTTAIAHSIREQCQMFTKSLYITGHPFDGRPVEDADIRDNLLQSPLPSVFRPMQSAKDYTPYLYELSEVELERAELSILREQRRQKRSVNRRGGPALPDLKDKQRTVRTLLVSSVLPGAAETIEESHLFKVSRKPKPGGRPGRNDDDSEDSDSEDSAPDSPAPSQLTGGTARTRGMRGAATAAQAAMRSAIGRSATPEVSSLQAHHETRTTRQLRYESRDESVPEPTTLIVKLRISSKKFREYLQNPKAFTKPASTPHTTPSALPARGTPGLNSMPPPPSPAMQPRSTPGVVPAPVESSPRTPTIPTSSGKQWTYYNDGRTDAPWPMAPGTQHAPPPPWLQKALQDLQKEYPSDLFESLMRYSVLDQKTLQSIKMDTLSASAALPQGYKAQYLPRIRCNDCPGKLYTAGPEHTVANFEVHLKNRQHKTNVEKRTGKTST</sequence>
<evidence type="ECO:0000256" key="6">
    <source>
        <dbReference type="SAM" id="MobiDB-lite"/>
    </source>
</evidence>
<evidence type="ECO:0000313" key="8">
    <source>
        <dbReference type="Proteomes" id="UP000799428"/>
    </source>
</evidence>
<feature type="compositionally biased region" description="Basic and acidic residues" evidence="6">
    <location>
        <begin position="591"/>
        <end position="609"/>
    </location>
</feature>
<evidence type="ECO:0000256" key="2">
    <source>
        <dbReference type="ARBA" id="ARBA00010239"/>
    </source>
</evidence>
<feature type="compositionally biased region" description="Low complexity" evidence="6">
    <location>
        <begin position="116"/>
        <end position="125"/>
    </location>
</feature>
<keyword evidence="3" id="KW-0805">Transcription regulation</keyword>
<feature type="compositionally biased region" description="Polar residues" evidence="6">
    <location>
        <begin position="1"/>
        <end position="34"/>
    </location>
</feature>
<reference evidence="7" key="1">
    <citation type="journal article" date="2020" name="Stud. Mycol.">
        <title>101 Dothideomycetes genomes: a test case for predicting lifestyles and emergence of pathogens.</title>
        <authorList>
            <person name="Haridas S."/>
            <person name="Albert R."/>
            <person name="Binder M."/>
            <person name="Bloem J."/>
            <person name="Labutti K."/>
            <person name="Salamov A."/>
            <person name="Andreopoulos B."/>
            <person name="Baker S."/>
            <person name="Barry K."/>
            <person name="Bills G."/>
            <person name="Bluhm B."/>
            <person name="Cannon C."/>
            <person name="Castanera R."/>
            <person name="Culley D."/>
            <person name="Daum C."/>
            <person name="Ezra D."/>
            <person name="Gonzalez J."/>
            <person name="Henrissat B."/>
            <person name="Kuo A."/>
            <person name="Liang C."/>
            <person name="Lipzen A."/>
            <person name="Lutzoni F."/>
            <person name="Magnuson J."/>
            <person name="Mondo S."/>
            <person name="Nolan M."/>
            <person name="Ohm R."/>
            <person name="Pangilinan J."/>
            <person name="Park H.-J."/>
            <person name="Ramirez L."/>
            <person name="Alfaro M."/>
            <person name="Sun H."/>
            <person name="Tritt A."/>
            <person name="Yoshinaga Y."/>
            <person name="Zwiers L.-H."/>
            <person name="Turgeon B."/>
            <person name="Goodwin S."/>
            <person name="Spatafora J."/>
            <person name="Crous P."/>
            <person name="Grigoriev I."/>
        </authorList>
    </citation>
    <scope>NUCLEOTIDE SEQUENCE</scope>
    <source>
        <strain evidence="7">CBS 279.74</strain>
    </source>
</reference>
<accession>A0A6G1KH51</accession>
<proteinExistence type="inferred from homology"/>
<dbReference type="EMBL" id="MU005767">
    <property type="protein sequence ID" value="KAF2711687.1"/>
    <property type="molecule type" value="Genomic_DNA"/>
</dbReference>
<protein>
    <submittedName>
        <fullName evidence="7">SNF5-domain-containing protein</fullName>
    </submittedName>
</protein>
<feature type="compositionally biased region" description="Basic and acidic residues" evidence="6">
    <location>
        <begin position="60"/>
        <end position="70"/>
    </location>
</feature>